<accession>A0ABU8W0W7</accession>
<proteinExistence type="inferred from homology"/>
<evidence type="ECO:0000313" key="8">
    <source>
        <dbReference type="Proteomes" id="UP001363010"/>
    </source>
</evidence>
<dbReference type="Proteomes" id="UP001363010">
    <property type="component" value="Unassembled WGS sequence"/>
</dbReference>
<keyword evidence="5" id="KW-0560">Oxidoreductase</keyword>
<organism evidence="7 8">
    <name type="scientific">Variovorax humicola</name>
    <dbReference type="NCBI Taxonomy" id="1769758"/>
    <lineage>
        <taxon>Bacteria</taxon>
        <taxon>Pseudomonadati</taxon>
        <taxon>Pseudomonadota</taxon>
        <taxon>Betaproteobacteria</taxon>
        <taxon>Burkholderiales</taxon>
        <taxon>Comamonadaceae</taxon>
        <taxon>Variovorax</taxon>
    </lineage>
</organism>
<comment type="similarity">
    <text evidence="2">Belongs to the nitroreductase family.</text>
</comment>
<dbReference type="InterPro" id="IPR029479">
    <property type="entry name" value="Nitroreductase"/>
</dbReference>
<dbReference type="EMBL" id="JBBKZV010000009">
    <property type="protein sequence ID" value="MEJ8823696.1"/>
    <property type="molecule type" value="Genomic_DNA"/>
</dbReference>
<evidence type="ECO:0000259" key="6">
    <source>
        <dbReference type="Pfam" id="PF00881"/>
    </source>
</evidence>
<name>A0ABU8W0W7_9BURK</name>
<dbReference type="Gene3D" id="3.40.109.10">
    <property type="entry name" value="NADH Oxidase"/>
    <property type="match status" value="1"/>
</dbReference>
<feature type="domain" description="Nitroreductase" evidence="6">
    <location>
        <begin position="29"/>
        <end position="216"/>
    </location>
</feature>
<dbReference type="RefSeq" id="WP_340364726.1">
    <property type="nucleotide sequence ID" value="NZ_JBBKZV010000009.1"/>
</dbReference>
<dbReference type="InterPro" id="IPR000415">
    <property type="entry name" value="Nitroreductase-like"/>
</dbReference>
<keyword evidence="4" id="KW-0288">FMN</keyword>
<dbReference type="Pfam" id="PF00881">
    <property type="entry name" value="Nitroreductase"/>
    <property type="match status" value="1"/>
</dbReference>
<sequence>MMKAPTFASFGAIDPGRPERVPPAFDDVVRGRRTVRAFLPQRVPRAVVSEILDLAARSPSTFNTQPWQVHVVAGPARQALVDAILEDHAANAVPPFTPFPNPPPSDCAARQAEFARHYYASLSILQDDMVARARQTSRNYQFFDAPVGLMFTIDTRLTHNSWLDLGLFLQTLMLAAHARGLGTCPQVAFLRYERRIATQLRFDAYQALVCGMSLGYPDGDAGVNQVCMPRDAAGDFTTWHGFDGSPG</sequence>
<keyword evidence="3" id="KW-0285">Flavoprotein</keyword>
<reference evidence="7 8" key="1">
    <citation type="submission" date="2024-03" db="EMBL/GenBank/DDBJ databases">
        <title>Novel species of the genus Variovorax.</title>
        <authorList>
            <person name="Liu Q."/>
            <person name="Xin Y.-H."/>
        </authorList>
    </citation>
    <scope>NUCLEOTIDE SEQUENCE [LARGE SCALE GENOMIC DNA]</scope>
    <source>
        <strain evidence="7 8">KACC 18501</strain>
    </source>
</reference>
<dbReference type="CDD" id="cd02136">
    <property type="entry name" value="PnbA_NfnB-like"/>
    <property type="match status" value="1"/>
</dbReference>
<evidence type="ECO:0000256" key="1">
    <source>
        <dbReference type="ARBA" id="ARBA00001917"/>
    </source>
</evidence>
<dbReference type="SUPFAM" id="SSF55469">
    <property type="entry name" value="FMN-dependent nitroreductase-like"/>
    <property type="match status" value="1"/>
</dbReference>
<evidence type="ECO:0000256" key="2">
    <source>
        <dbReference type="ARBA" id="ARBA00007118"/>
    </source>
</evidence>
<evidence type="ECO:0000256" key="3">
    <source>
        <dbReference type="ARBA" id="ARBA00022630"/>
    </source>
</evidence>
<protein>
    <submittedName>
        <fullName evidence="7">Nitroreductase</fullName>
    </submittedName>
</protein>
<evidence type="ECO:0000256" key="4">
    <source>
        <dbReference type="ARBA" id="ARBA00022643"/>
    </source>
</evidence>
<gene>
    <name evidence="7" type="ORF">WKW80_16910</name>
</gene>
<keyword evidence="8" id="KW-1185">Reference proteome</keyword>
<dbReference type="PANTHER" id="PTHR43673">
    <property type="entry name" value="NAD(P)H NITROREDUCTASE YDGI-RELATED"/>
    <property type="match status" value="1"/>
</dbReference>
<comment type="cofactor">
    <cofactor evidence="1">
        <name>FMN</name>
        <dbReference type="ChEBI" id="CHEBI:58210"/>
    </cofactor>
</comment>
<dbReference type="PANTHER" id="PTHR43673:SF2">
    <property type="entry name" value="NITROREDUCTASE"/>
    <property type="match status" value="1"/>
</dbReference>
<evidence type="ECO:0000313" key="7">
    <source>
        <dbReference type="EMBL" id="MEJ8823696.1"/>
    </source>
</evidence>
<evidence type="ECO:0000256" key="5">
    <source>
        <dbReference type="ARBA" id="ARBA00023002"/>
    </source>
</evidence>
<comment type="caution">
    <text evidence="7">The sequence shown here is derived from an EMBL/GenBank/DDBJ whole genome shotgun (WGS) entry which is preliminary data.</text>
</comment>